<dbReference type="PANTHER" id="PTHR24221">
    <property type="entry name" value="ATP-BINDING CASSETTE SUB-FAMILY B"/>
    <property type="match status" value="1"/>
</dbReference>
<dbReference type="Proteomes" id="UP000035170">
    <property type="component" value="Unassembled WGS sequence"/>
</dbReference>
<dbReference type="PANTHER" id="PTHR24221:SF654">
    <property type="entry name" value="ATP-BINDING CASSETTE SUB-FAMILY B MEMBER 6"/>
    <property type="match status" value="1"/>
</dbReference>
<dbReference type="AlphaFoldDB" id="A0A0H2MDF2"/>
<keyword evidence="4" id="KW-0547">Nucleotide-binding</keyword>
<evidence type="ECO:0000256" key="2">
    <source>
        <dbReference type="ARBA" id="ARBA00022475"/>
    </source>
</evidence>
<dbReference type="Gene3D" id="3.40.50.300">
    <property type="entry name" value="P-loop containing nucleotide triphosphate hydrolases"/>
    <property type="match status" value="1"/>
</dbReference>
<reference evidence="11 12" key="1">
    <citation type="submission" date="2015-03" db="EMBL/GenBank/DDBJ databases">
        <title>Genome sequence of Variovorax paradoxus TBEA6.</title>
        <authorList>
            <person name="Poehlein A."/>
            <person name="Schuldes J."/>
            <person name="Wuebbeler J.H."/>
            <person name="Hiessl S."/>
            <person name="Steinbuechel A."/>
            <person name="Daniel R."/>
        </authorList>
    </citation>
    <scope>NUCLEOTIDE SEQUENCE [LARGE SCALE GENOMIC DNA]</scope>
    <source>
        <strain evidence="11 12">TBEA6</strain>
    </source>
</reference>
<dbReference type="InterPro" id="IPR039421">
    <property type="entry name" value="Type_1_exporter"/>
</dbReference>
<dbReference type="EC" id="3.6.3.42" evidence="11"/>
<feature type="domain" description="ABC transporter" evidence="9">
    <location>
        <begin position="366"/>
        <end position="597"/>
    </location>
</feature>
<evidence type="ECO:0000313" key="12">
    <source>
        <dbReference type="Proteomes" id="UP000035170"/>
    </source>
</evidence>
<keyword evidence="11" id="KW-0378">Hydrolase</keyword>
<evidence type="ECO:0000256" key="3">
    <source>
        <dbReference type="ARBA" id="ARBA00022692"/>
    </source>
</evidence>
<evidence type="ECO:0000256" key="4">
    <source>
        <dbReference type="ARBA" id="ARBA00022741"/>
    </source>
</evidence>
<evidence type="ECO:0000259" key="9">
    <source>
        <dbReference type="PROSITE" id="PS50893"/>
    </source>
</evidence>
<sequence>MPMNSTTPGNAIRELYAALWHFAAGARGQLLGATALLGVSQLIRLTLPYLAGQAINALQRNEFGAAGRWIATLAGVYIGAWALHGPGRILERNVGVKVREALADRLYARIAAAPLAWHDSHHSGELQHRVHQASRALADFAQNQFIWLTNAVNFVGPLVALALLSRTSGLTALAGYVLIAIVIVRIDRALMRLARAENDADRRYVAALLDFLGNASTVIGLRLQGASRLLLRRRMAAISLPLKRTVVLNEGKWFAVDLMGLALTWGLVVIYVWQARTPGQAVMLGAVFMIYQYAQQAAGVVTSVAANFQFFARMHTDYGSAEPIWQAPMSHAEESPPEQVPAHERIAPDAAWKTLEVDGLQWNYAVRGSAAAAGEPARGGLKAVALTLRRGERIALVGPSGGGKSTLLRVLAGLYAPHGGTLAIDGQPADWTQLRRIATLIPQETEVFEASVRENLSFGQPFADEALHAALHASAFDEVLVATHGNLDTPVSERGFNLSGGQRQRLCLARGVLAAQGSSLLLLDEPTSALDAGTEARVLERIASAFPNACVIASIHRLSLLDRFDTVVLMEAGRVLDAGPRDAVLKRQPLLQRLAAPGEERAAA</sequence>
<organism evidence="11 12">
    <name type="scientific">Variovorax paradoxus</name>
    <dbReference type="NCBI Taxonomy" id="34073"/>
    <lineage>
        <taxon>Bacteria</taxon>
        <taxon>Pseudomonadati</taxon>
        <taxon>Pseudomonadota</taxon>
        <taxon>Betaproteobacteria</taxon>
        <taxon>Burkholderiales</taxon>
        <taxon>Comamonadaceae</taxon>
        <taxon>Variovorax</taxon>
    </lineage>
</organism>
<keyword evidence="2" id="KW-1003">Cell membrane</keyword>
<evidence type="ECO:0000256" key="7">
    <source>
        <dbReference type="ARBA" id="ARBA00023136"/>
    </source>
</evidence>
<dbReference type="GO" id="GO:0034040">
    <property type="term" value="F:ATPase-coupled lipid transmembrane transporter activity"/>
    <property type="evidence" value="ECO:0007669"/>
    <property type="project" value="TreeGrafter"/>
</dbReference>
<dbReference type="SMART" id="SM00382">
    <property type="entry name" value="AAA"/>
    <property type="match status" value="1"/>
</dbReference>
<keyword evidence="3 8" id="KW-0812">Transmembrane</keyword>
<dbReference type="SUPFAM" id="SSF52540">
    <property type="entry name" value="P-loop containing nucleoside triphosphate hydrolases"/>
    <property type="match status" value="1"/>
</dbReference>
<dbReference type="PROSITE" id="PS50893">
    <property type="entry name" value="ABC_TRANSPORTER_2"/>
    <property type="match status" value="1"/>
</dbReference>
<comment type="caution">
    <text evidence="11">The sequence shown here is derived from an EMBL/GenBank/DDBJ whole genome shotgun (WGS) entry which is preliminary data.</text>
</comment>
<evidence type="ECO:0000256" key="5">
    <source>
        <dbReference type="ARBA" id="ARBA00022840"/>
    </source>
</evidence>
<keyword evidence="7 8" id="KW-0472">Membrane</keyword>
<dbReference type="InterPro" id="IPR003593">
    <property type="entry name" value="AAA+_ATPase"/>
</dbReference>
<gene>
    <name evidence="11" type="primary">ndvA</name>
    <name evidence="11" type="ORF">VPARA_00540</name>
</gene>
<dbReference type="EMBL" id="JZWI01000001">
    <property type="protein sequence ID" value="KLN58692.1"/>
    <property type="molecule type" value="Genomic_DNA"/>
</dbReference>
<dbReference type="GO" id="GO:0140359">
    <property type="term" value="F:ABC-type transporter activity"/>
    <property type="evidence" value="ECO:0007669"/>
    <property type="project" value="InterPro"/>
</dbReference>
<dbReference type="InterPro" id="IPR011527">
    <property type="entry name" value="ABC1_TM_dom"/>
</dbReference>
<keyword evidence="6 8" id="KW-1133">Transmembrane helix</keyword>
<dbReference type="PROSITE" id="PS50929">
    <property type="entry name" value="ABC_TM1F"/>
    <property type="match status" value="1"/>
</dbReference>
<dbReference type="SUPFAM" id="SSF90123">
    <property type="entry name" value="ABC transporter transmembrane region"/>
    <property type="match status" value="1"/>
</dbReference>
<proteinExistence type="predicted"/>
<dbReference type="InterPro" id="IPR027417">
    <property type="entry name" value="P-loop_NTPase"/>
</dbReference>
<protein>
    <submittedName>
        <fullName evidence="11">Beta-(1--&gt;2)glucan export ATP-binding/permease protein NdvA</fullName>
        <ecNumber evidence="11">3.6.3.42</ecNumber>
    </submittedName>
</protein>
<dbReference type="Gene3D" id="1.20.1560.10">
    <property type="entry name" value="ABC transporter type 1, transmembrane domain"/>
    <property type="match status" value="1"/>
</dbReference>
<dbReference type="PROSITE" id="PS00211">
    <property type="entry name" value="ABC_TRANSPORTER_1"/>
    <property type="match status" value="1"/>
</dbReference>
<keyword evidence="5 11" id="KW-0067">ATP-binding</keyword>
<name>A0A0H2MDF2_VARPD</name>
<dbReference type="Pfam" id="PF00664">
    <property type="entry name" value="ABC_membrane"/>
    <property type="match status" value="1"/>
</dbReference>
<dbReference type="InterPro" id="IPR003439">
    <property type="entry name" value="ABC_transporter-like_ATP-bd"/>
</dbReference>
<dbReference type="GO" id="GO:0005524">
    <property type="term" value="F:ATP binding"/>
    <property type="evidence" value="ECO:0007669"/>
    <property type="project" value="UniProtKB-KW"/>
</dbReference>
<dbReference type="GO" id="GO:0005886">
    <property type="term" value="C:plasma membrane"/>
    <property type="evidence" value="ECO:0007669"/>
    <property type="project" value="UniProtKB-SubCell"/>
</dbReference>
<keyword evidence="12" id="KW-1185">Reference proteome</keyword>
<feature type="domain" description="ABC transmembrane type-1" evidence="10">
    <location>
        <begin position="31"/>
        <end position="313"/>
    </location>
</feature>
<evidence type="ECO:0000259" key="10">
    <source>
        <dbReference type="PROSITE" id="PS50929"/>
    </source>
</evidence>
<dbReference type="InterPro" id="IPR017871">
    <property type="entry name" value="ABC_transporter-like_CS"/>
</dbReference>
<dbReference type="CDD" id="cd03228">
    <property type="entry name" value="ABCC_MRP_Like"/>
    <property type="match status" value="1"/>
</dbReference>
<feature type="transmembrane region" description="Helical" evidence="8">
    <location>
        <begin position="170"/>
        <end position="186"/>
    </location>
</feature>
<accession>A0A0H2MDF2</accession>
<dbReference type="Pfam" id="PF00005">
    <property type="entry name" value="ABC_tran"/>
    <property type="match status" value="1"/>
</dbReference>
<evidence type="ECO:0000256" key="1">
    <source>
        <dbReference type="ARBA" id="ARBA00004651"/>
    </source>
</evidence>
<dbReference type="InterPro" id="IPR036640">
    <property type="entry name" value="ABC1_TM_sf"/>
</dbReference>
<evidence type="ECO:0000313" key="11">
    <source>
        <dbReference type="EMBL" id="KLN58692.1"/>
    </source>
</evidence>
<dbReference type="GO" id="GO:0016887">
    <property type="term" value="F:ATP hydrolysis activity"/>
    <property type="evidence" value="ECO:0007669"/>
    <property type="project" value="InterPro"/>
</dbReference>
<feature type="transmembrane region" description="Helical" evidence="8">
    <location>
        <begin position="253"/>
        <end position="273"/>
    </location>
</feature>
<comment type="subcellular location">
    <subcellularLocation>
        <location evidence="1">Cell membrane</location>
        <topology evidence="1">Multi-pass membrane protein</topology>
    </subcellularLocation>
</comment>
<dbReference type="PATRIC" id="fig|34073.19.peg.51"/>
<evidence type="ECO:0000256" key="8">
    <source>
        <dbReference type="SAM" id="Phobius"/>
    </source>
</evidence>
<evidence type="ECO:0000256" key="6">
    <source>
        <dbReference type="ARBA" id="ARBA00022989"/>
    </source>
</evidence>